<sequence>MVVTVAAVVSIATAAVANDGCARSDPAGAVAPAATWTRHGLEWVWSAPAPHIVDRCRVREQREAGCQEGDVRFGDTAAMRGALDDIDWPPNVRRMMSAAALSDVPEQAYALIDAALHSEGLDGTHRAILLNEKILTALQFRDTSAAKRVLEESGPPGDVPAALLSDRLFFRVLVAEDGATPRDWASVLDELLTEALQKDPSHFSVRVWRLLAWFKGRAARSEDSCPGAIRALSTRALDVSQASACPLLVGHVDHVIARRLESPGLAGSGPDASWRSFVTGLLAHVTRNRPVEAAALGDLARRARAGSCEELMIRELATLGETR</sequence>
<comment type="caution">
    <text evidence="1">The sequence shown here is derived from an EMBL/GenBank/DDBJ whole genome shotgun (WGS) entry which is preliminary data.</text>
</comment>
<name>A0A5M6HQS8_9HYPH</name>
<dbReference type="EMBL" id="VWPL01000029">
    <property type="protein sequence ID" value="KAA5598223.1"/>
    <property type="molecule type" value="Genomic_DNA"/>
</dbReference>
<dbReference type="OrthoDB" id="8479304at2"/>
<accession>A0A5M6HQS8</accession>
<proteinExistence type="predicted"/>
<dbReference type="Proteomes" id="UP000323886">
    <property type="component" value="Unassembled WGS sequence"/>
</dbReference>
<protein>
    <submittedName>
        <fullName evidence="1">Uncharacterized protein</fullName>
    </submittedName>
</protein>
<dbReference type="AlphaFoldDB" id="A0A5M6HQS8"/>
<evidence type="ECO:0000313" key="1">
    <source>
        <dbReference type="EMBL" id="KAA5598223.1"/>
    </source>
</evidence>
<keyword evidence="2" id="KW-1185">Reference proteome</keyword>
<reference evidence="1 2" key="1">
    <citation type="submission" date="2019-09" db="EMBL/GenBank/DDBJ databases">
        <title>Draft Whole-Genome sequence of Blastochloris sulfoviridis DSM 729.</title>
        <authorList>
            <person name="Meyer T.E."/>
            <person name="Kyndt J.A."/>
        </authorList>
    </citation>
    <scope>NUCLEOTIDE SEQUENCE [LARGE SCALE GENOMIC DNA]</scope>
    <source>
        <strain evidence="1 2">DSM 729</strain>
    </source>
</reference>
<dbReference type="RefSeq" id="WP_150098359.1">
    <property type="nucleotide sequence ID" value="NZ_VWPL01000029.1"/>
</dbReference>
<organism evidence="1 2">
    <name type="scientific">Blastochloris sulfoviridis</name>
    <dbReference type="NCBI Taxonomy" id="50712"/>
    <lineage>
        <taxon>Bacteria</taxon>
        <taxon>Pseudomonadati</taxon>
        <taxon>Pseudomonadota</taxon>
        <taxon>Alphaproteobacteria</taxon>
        <taxon>Hyphomicrobiales</taxon>
        <taxon>Blastochloridaceae</taxon>
        <taxon>Blastochloris</taxon>
    </lineage>
</organism>
<gene>
    <name evidence="1" type="ORF">F1193_13630</name>
</gene>
<evidence type="ECO:0000313" key="2">
    <source>
        <dbReference type="Proteomes" id="UP000323886"/>
    </source>
</evidence>